<protein>
    <recommendedName>
        <fullName evidence="4">Membrane protein YczE</fullName>
    </recommendedName>
</protein>
<keyword evidence="1" id="KW-0472">Membrane</keyword>
<evidence type="ECO:0000313" key="3">
    <source>
        <dbReference type="Proteomes" id="UP000187181"/>
    </source>
</evidence>
<organism evidence="2 3">
    <name type="scientific">Pontibacter indicus</name>
    <dbReference type="NCBI Taxonomy" id="1317125"/>
    <lineage>
        <taxon>Bacteria</taxon>
        <taxon>Pseudomonadati</taxon>
        <taxon>Bacteroidota</taxon>
        <taxon>Cytophagia</taxon>
        <taxon>Cytophagales</taxon>
        <taxon>Hymenobacteraceae</taxon>
        <taxon>Pontibacter</taxon>
    </lineage>
</organism>
<keyword evidence="3" id="KW-1185">Reference proteome</keyword>
<keyword evidence="1" id="KW-1133">Transmembrane helix</keyword>
<proteinExistence type="predicted"/>
<feature type="transmembrane region" description="Helical" evidence="1">
    <location>
        <begin position="34"/>
        <end position="55"/>
    </location>
</feature>
<dbReference type="Proteomes" id="UP000187181">
    <property type="component" value="Unassembled WGS sequence"/>
</dbReference>
<keyword evidence="1" id="KW-0812">Transmembrane</keyword>
<dbReference type="PANTHER" id="PTHR40078">
    <property type="entry name" value="INTEGRAL MEMBRANE PROTEIN-RELATED"/>
    <property type="match status" value="1"/>
</dbReference>
<evidence type="ECO:0000256" key="1">
    <source>
        <dbReference type="SAM" id="Phobius"/>
    </source>
</evidence>
<reference evidence="3" key="1">
    <citation type="submission" date="2017-01" db="EMBL/GenBank/DDBJ databases">
        <authorList>
            <person name="Varghese N."/>
            <person name="Submissions S."/>
        </authorList>
    </citation>
    <scope>NUCLEOTIDE SEQUENCE [LARGE SCALE GENOMIC DNA]</scope>
    <source>
        <strain evidence="3">LP100</strain>
    </source>
</reference>
<dbReference type="Pfam" id="PF19700">
    <property type="entry name" value="DUF6198"/>
    <property type="match status" value="1"/>
</dbReference>
<gene>
    <name evidence="2" type="ORF">SAMN05444128_1769</name>
</gene>
<name>A0A1R3XDW1_9BACT</name>
<dbReference type="AlphaFoldDB" id="A0A1R3XDW1"/>
<feature type="transmembrane region" description="Helical" evidence="1">
    <location>
        <begin position="184"/>
        <end position="211"/>
    </location>
</feature>
<feature type="transmembrane region" description="Helical" evidence="1">
    <location>
        <begin position="75"/>
        <end position="98"/>
    </location>
</feature>
<evidence type="ECO:0000313" key="2">
    <source>
        <dbReference type="EMBL" id="SIT88068.1"/>
    </source>
</evidence>
<feature type="transmembrane region" description="Helical" evidence="1">
    <location>
        <begin position="144"/>
        <end position="163"/>
    </location>
</feature>
<dbReference type="InterPro" id="IPR038750">
    <property type="entry name" value="YczE/YyaS-like"/>
</dbReference>
<dbReference type="PANTHER" id="PTHR40078:SF1">
    <property type="entry name" value="INTEGRAL MEMBRANE PROTEIN"/>
    <property type="match status" value="1"/>
</dbReference>
<sequence>MPLLKAAKFNFLAPDFVLTKSFSKRDDLTMREKIVSYSFFFLGLLLFGFANAIAVKVKYLGLHPWEVLNVALFQQLGFTIGTWSVIVGLVFVIISWFVNRKYINVGTFLNALLIGPFMDLFLWLDFLPAATNTSLDYLNLAASVIIAGIAGGLYVAGGVGAGPRDGFMLALSERLNASVSRTRMVVECLILGIGYLLGGPIFIATFFYTFIMSPIFQVTLRFFQRMRNNLIEAKVAA</sequence>
<dbReference type="STRING" id="1317125.SAMN05444128_1769"/>
<evidence type="ECO:0008006" key="4">
    <source>
        <dbReference type="Google" id="ProtNLM"/>
    </source>
</evidence>
<feature type="transmembrane region" description="Helical" evidence="1">
    <location>
        <begin position="105"/>
        <end position="124"/>
    </location>
</feature>
<dbReference type="EMBL" id="FTPP01000002">
    <property type="protein sequence ID" value="SIT88068.1"/>
    <property type="molecule type" value="Genomic_DNA"/>
</dbReference>
<accession>A0A1R3XDW1</accession>